<dbReference type="GO" id="GO:0009898">
    <property type="term" value="C:cytoplasmic side of plasma membrane"/>
    <property type="evidence" value="ECO:0007669"/>
    <property type="project" value="TreeGrafter"/>
</dbReference>
<accession>A0A9X2IR55</accession>
<dbReference type="GO" id="GO:0016887">
    <property type="term" value="F:ATP hydrolysis activity"/>
    <property type="evidence" value="ECO:0007669"/>
    <property type="project" value="TreeGrafter"/>
</dbReference>
<evidence type="ECO:0000259" key="2">
    <source>
        <dbReference type="Pfam" id="PF13614"/>
    </source>
</evidence>
<dbReference type="InterPro" id="IPR027417">
    <property type="entry name" value="P-loop_NTPase"/>
</dbReference>
<evidence type="ECO:0000313" key="4">
    <source>
        <dbReference type="Proteomes" id="UP001139179"/>
    </source>
</evidence>
<sequence length="490" mass="56438">MFPLNMGLDTLANDLEENNYVVNQKDTSLDTFSAWAQSDDSDEAECALIYGLAVVSKGESQSTKQAVFERLKEVRRHREKMRLILLFPEEYQYDKEFVRQIAQLLIYDLHFVQKINTEDICNWIETPKTYTYLEAVLDGYRAESDRDAQPAIEMDWSEEQEDNYRKKEVEEKPSLKEKLASKRERVKETRSRRDRRENVGWSPKKEHEIRMQYRSFASKVIVVTSTKGGIGKTDISLNLAAAIKEHTESSKMVVVDFDFPYGGLGAALKLPRTSHLGDWLFDDHPKLTEEAIKNKVVSYEGIDFIPMAFQAKDSMSFLGLQAEILIDTLKRYYDIVIMDTSGFSEAAVSAIERASEVILLTSHDVVSLSNAYAYKEDLIRRIGIDFQKISVFINQVPETEDISKQKIAEMFEDDEEYSLPIIGFAPFDDVVRQYRNKGAFLYAANPLHSFAEGIDMILESLQIVPKESIKQRRKQLERQNSKLRSLFSKN</sequence>
<dbReference type="InterPro" id="IPR025669">
    <property type="entry name" value="AAA_dom"/>
</dbReference>
<feature type="compositionally biased region" description="Basic and acidic residues" evidence="1">
    <location>
        <begin position="162"/>
        <end position="203"/>
    </location>
</feature>
<proteinExistence type="predicted"/>
<dbReference type="PANTHER" id="PTHR43384:SF10">
    <property type="entry name" value="ATPASE INVOLVED IN CHROMOSOME PARTITIONING, PARA_MIND FAMILY"/>
    <property type="match status" value="1"/>
</dbReference>
<evidence type="ECO:0000313" key="3">
    <source>
        <dbReference type="EMBL" id="MCM3716571.1"/>
    </source>
</evidence>
<dbReference type="PANTHER" id="PTHR43384">
    <property type="entry name" value="SEPTUM SITE-DETERMINING PROTEIN MIND HOMOLOG, CHLOROPLASTIC-RELATED"/>
    <property type="match status" value="1"/>
</dbReference>
<dbReference type="Pfam" id="PF13614">
    <property type="entry name" value="AAA_31"/>
    <property type="match status" value="1"/>
</dbReference>
<dbReference type="RefSeq" id="WP_251225219.1">
    <property type="nucleotide sequence ID" value="NZ_JAMBOL010000044.1"/>
</dbReference>
<protein>
    <submittedName>
        <fullName evidence="3">MinD/ParA family protein</fullName>
    </submittedName>
</protein>
<dbReference type="GO" id="GO:0051782">
    <property type="term" value="P:negative regulation of cell division"/>
    <property type="evidence" value="ECO:0007669"/>
    <property type="project" value="TreeGrafter"/>
</dbReference>
<keyword evidence="4" id="KW-1185">Reference proteome</keyword>
<dbReference type="AlphaFoldDB" id="A0A9X2IR55"/>
<organism evidence="3 4">
    <name type="scientific">Halalkalibacter oceani</name>
    <dbReference type="NCBI Taxonomy" id="1653776"/>
    <lineage>
        <taxon>Bacteria</taxon>
        <taxon>Bacillati</taxon>
        <taxon>Bacillota</taxon>
        <taxon>Bacilli</taxon>
        <taxon>Bacillales</taxon>
        <taxon>Bacillaceae</taxon>
        <taxon>Halalkalibacter</taxon>
    </lineage>
</organism>
<name>A0A9X2IR55_9BACI</name>
<dbReference type="Gene3D" id="3.40.50.300">
    <property type="entry name" value="P-loop containing nucleotide triphosphate hydrolases"/>
    <property type="match status" value="1"/>
</dbReference>
<reference evidence="3" key="1">
    <citation type="submission" date="2022-05" db="EMBL/GenBank/DDBJ databases">
        <title>Comparative Genomics of Spacecraft Associated Microbes.</title>
        <authorList>
            <person name="Tran M.T."/>
            <person name="Wright A."/>
            <person name="Seuylemezian A."/>
            <person name="Eisen J."/>
            <person name="Coil D."/>
        </authorList>
    </citation>
    <scope>NUCLEOTIDE SEQUENCE</scope>
    <source>
        <strain evidence="3">214.1.1</strain>
    </source>
</reference>
<dbReference type="GO" id="GO:0005524">
    <property type="term" value="F:ATP binding"/>
    <property type="evidence" value="ECO:0007669"/>
    <property type="project" value="TreeGrafter"/>
</dbReference>
<dbReference type="Proteomes" id="UP001139179">
    <property type="component" value="Unassembled WGS sequence"/>
</dbReference>
<dbReference type="GO" id="GO:0005829">
    <property type="term" value="C:cytosol"/>
    <property type="evidence" value="ECO:0007669"/>
    <property type="project" value="TreeGrafter"/>
</dbReference>
<gene>
    <name evidence="3" type="ORF">M3202_21235</name>
</gene>
<evidence type="ECO:0000256" key="1">
    <source>
        <dbReference type="SAM" id="MobiDB-lite"/>
    </source>
</evidence>
<dbReference type="EMBL" id="JAMBOL010000044">
    <property type="protein sequence ID" value="MCM3716571.1"/>
    <property type="molecule type" value="Genomic_DNA"/>
</dbReference>
<feature type="domain" description="AAA" evidence="2">
    <location>
        <begin position="219"/>
        <end position="361"/>
    </location>
</feature>
<dbReference type="InterPro" id="IPR050625">
    <property type="entry name" value="ParA/MinD_ATPase"/>
</dbReference>
<dbReference type="SUPFAM" id="SSF52540">
    <property type="entry name" value="P-loop containing nucleoside triphosphate hydrolases"/>
    <property type="match status" value="1"/>
</dbReference>
<comment type="caution">
    <text evidence="3">The sequence shown here is derived from an EMBL/GenBank/DDBJ whole genome shotgun (WGS) entry which is preliminary data.</text>
</comment>
<feature type="region of interest" description="Disordered" evidence="1">
    <location>
        <begin position="154"/>
        <end position="203"/>
    </location>
</feature>